<dbReference type="WBParaSite" id="PgR187_g001_t02">
    <property type="protein sequence ID" value="PgR187_g001_t02"/>
    <property type="gene ID" value="PgR187_g001"/>
</dbReference>
<dbReference type="AlphaFoldDB" id="A0A915CHP8"/>
<keyword evidence="2 5" id="KW-0812">Transmembrane</keyword>
<dbReference type="Pfam" id="PF00520">
    <property type="entry name" value="Ion_trans"/>
    <property type="match status" value="1"/>
</dbReference>
<accession>A0A915CHP8</accession>
<keyword evidence="4 5" id="KW-0472">Membrane</keyword>
<dbReference type="InterPro" id="IPR028823">
    <property type="entry name" value="NALCN"/>
</dbReference>
<evidence type="ECO:0000256" key="4">
    <source>
        <dbReference type="ARBA" id="ARBA00023136"/>
    </source>
</evidence>
<dbReference type="PANTHER" id="PTHR46141">
    <property type="entry name" value="SODIUM LEAK CHANNEL NON-SELECTIVE PROTEIN"/>
    <property type="match status" value="1"/>
</dbReference>
<comment type="subcellular location">
    <subcellularLocation>
        <location evidence="1">Membrane</location>
        <topology evidence="1">Multi-pass membrane protein</topology>
    </subcellularLocation>
</comment>
<feature type="transmembrane region" description="Helical" evidence="5">
    <location>
        <begin position="33"/>
        <end position="57"/>
    </location>
</feature>
<dbReference type="Gene3D" id="1.10.287.70">
    <property type="match status" value="1"/>
</dbReference>
<reference evidence="8" key="1">
    <citation type="submission" date="2022-11" db="UniProtKB">
        <authorList>
            <consortium name="WormBaseParasite"/>
        </authorList>
    </citation>
    <scope>IDENTIFICATION</scope>
</reference>
<evidence type="ECO:0000256" key="3">
    <source>
        <dbReference type="ARBA" id="ARBA00022989"/>
    </source>
</evidence>
<dbReference type="GO" id="GO:0032230">
    <property type="term" value="P:positive regulation of synaptic transmission, GABAergic"/>
    <property type="evidence" value="ECO:0007669"/>
    <property type="project" value="TreeGrafter"/>
</dbReference>
<dbReference type="GO" id="GO:0032224">
    <property type="term" value="P:positive regulation of synaptic transmission, cholinergic"/>
    <property type="evidence" value="ECO:0007669"/>
    <property type="project" value="TreeGrafter"/>
</dbReference>
<keyword evidence="3 5" id="KW-1133">Transmembrane helix</keyword>
<evidence type="ECO:0000313" key="8">
    <source>
        <dbReference type="WBParaSite" id="PgR187_g001_t02"/>
    </source>
</evidence>
<sequence>AFMSMFQIITQEGWTDVVVEILRTTNESMVPFVAIYFVGYHLFVTLIVLSLFVAVILDNLEMDEELKKVKQLKAREETTMRTTLPWRLRIFEKFPTRPQMVELRRVSSEFPLPKVRQSFTRQFADADEFTIITYNQEGDDRPKLLFRNAVHLRASRNTIKLRQIGHLSSKWTVATLIEESNRNRALLSDSTQFIPQLGRSGTRMGANASFTRLRNRSINPSMKLKAIYEHLKENGDVRPADSAPKNDLKQGEIDIKALQQKRQHAELTRQEHGIASKRKFVKTIHFSTVHYLQSVVIHVYGVFVRKLSMQNIFPIKSIRSLEKKFNVDINNSILWLAS</sequence>
<evidence type="ECO:0000313" key="7">
    <source>
        <dbReference type="Proteomes" id="UP000887569"/>
    </source>
</evidence>
<protein>
    <submittedName>
        <fullName evidence="8">Ion transport domain-containing protein</fullName>
    </submittedName>
</protein>
<evidence type="ECO:0000256" key="1">
    <source>
        <dbReference type="ARBA" id="ARBA00004141"/>
    </source>
</evidence>
<evidence type="ECO:0000259" key="6">
    <source>
        <dbReference type="Pfam" id="PF00520"/>
    </source>
</evidence>
<dbReference type="Proteomes" id="UP000887569">
    <property type="component" value="Unplaced"/>
</dbReference>
<dbReference type="GO" id="GO:0005886">
    <property type="term" value="C:plasma membrane"/>
    <property type="evidence" value="ECO:0007669"/>
    <property type="project" value="TreeGrafter"/>
</dbReference>
<dbReference type="InterPro" id="IPR005821">
    <property type="entry name" value="Ion_trans_dom"/>
</dbReference>
<keyword evidence="7" id="KW-1185">Reference proteome</keyword>
<feature type="domain" description="Ion transport" evidence="6">
    <location>
        <begin position="1"/>
        <end position="64"/>
    </location>
</feature>
<evidence type="ECO:0000256" key="2">
    <source>
        <dbReference type="ARBA" id="ARBA00022692"/>
    </source>
</evidence>
<dbReference type="GO" id="GO:0005261">
    <property type="term" value="F:monoatomic cation channel activity"/>
    <property type="evidence" value="ECO:0007669"/>
    <property type="project" value="InterPro"/>
</dbReference>
<name>A0A915CHP8_PARUN</name>
<evidence type="ECO:0000256" key="5">
    <source>
        <dbReference type="SAM" id="Phobius"/>
    </source>
</evidence>
<proteinExistence type="predicted"/>
<dbReference type="PANTHER" id="PTHR46141:SF1">
    <property type="entry name" value="SODIUM LEAK CHANNEL NALCN"/>
    <property type="match status" value="1"/>
</dbReference>
<organism evidence="7 8">
    <name type="scientific">Parascaris univalens</name>
    <name type="common">Nematode worm</name>
    <dbReference type="NCBI Taxonomy" id="6257"/>
    <lineage>
        <taxon>Eukaryota</taxon>
        <taxon>Metazoa</taxon>
        <taxon>Ecdysozoa</taxon>
        <taxon>Nematoda</taxon>
        <taxon>Chromadorea</taxon>
        <taxon>Rhabditida</taxon>
        <taxon>Spirurina</taxon>
        <taxon>Ascaridomorpha</taxon>
        <taxon>Ascaridoidea</taxon>
        <taxon>Ascarididae</taxon>
        <taxon>Parascaris</taxon>
    </lineage>
</organism>